<name>A0ABT4RPM1_9ACTN</name>
<comment type="caution">
    <text evidence="2">The sequence shown here is derived from an EMBL/GenBank/DDBJ whole genome shotgun (WGS) entry which is preliminary data.</text>
</comment>
<dbReference type="PANTHER" id="PTHR33164:SF43">
    <property type="entry name" value="HTH-TYPE TRANSCRIPTIONAL REPRESSOR YETL"/>
    <property type="match status" value="1"/>
</dbReference>
<dbReference type="InterPro" id="IPR000835">
    <property type="entry name" value="HTH_MarR-typ"/>
</dbReference>
<evidence type="ECO:0000313" key="2">
    <source>
        <dbReference type="EMBL" id="MDA0140461.1"/>
    </source>
</evidence>
<dbReference type="SUPFAM" id="SSF46785">
    <property type="entry name" value="Winged helix' DNA-binding domain"/>
    <property type="match status" value="1"/>
</dbReference>
<dbReference type="InterPro" id="IPR036388">
    <property type="entry name" value="WH-like_DNA-bd_sf"/>
</dbReference>
<protein>
    <submittedName>
        <fullName evidence="2">MarR family transcriptional regulator</fullName>
    </submittedName>
</protein>
<dbReference type="RefSeq" id="WP_202957558.1">
    <property type="nucleotide sequence ID" value="NZ_JAPCID010000040.1"/>
</dbReference>
<dbReference type="Gene3D" id="1.10.10.10">
    <property type="entry name" value="Winged helix-like DNA-binding domain superfamily/Winged helix DNA-binding domain"/>
    <property type="match status" value="1"/>
</dbReference>
<evidence type="ECO:0000259" key="1">
    <source>
        <dbReference type="PROSITE" id="PS50995"/>
    </source>
</evidence>
<dbReference type="PANTHER" id="PTHR33164">
    <property type="entry name" value="TRANSCRIPTIONAL REGULATOR, MARR FAMILY"/>
    <property type="match status" value="1"/>
</dbReference>
<dbReference type="InterPro" id="IPR039422">
    <property type="entry name" value="MarR/SlyA-like"/>
</dbReference>
<accession>A0ABT4RPM1</accession>
<proteinExistence type="predicted"/>
<dbReference type="SMART" id="SM00347">
    <property type="entry name" value="HTH_MARR"/>
    <property type="match status" value="1"/>
</dbReference>
<dbReference type="Pfam" id="PF12802">
    <property type="entry name" value="MarR_2"/>
    <property type="match status" value="1"/>
</dbReference>
<gene>
    <name evidence="2" type="ORF">OJ962_23390</name>
</gene>
<evidence type="ECO:0000313" key="3">
    <source>
        <dbReference type="Proteomes" id="UP001147700"/>
    </source>
</evidence>
<dbReference type="EMBL" id="JAPCID010000040">
    <property type="protein sequence ID" value="MDA0140461.1"/>
    <property type="molecule type" value="Genomic_DNA"/>
</dbReference>
<keyword evidence="3" id="KW-1185">Reference proteome</keyword>
<organism evidence="2 3">
    <name type="scientific">Solirubrobacter deserti</name>
    <dbReference type="NCBI Taxonomy" id="2282478"/>
    <lineage>
        <taxon>Bacteria</taxon>
        <taxon>Bacillati</taxon>
        <taxon>Actinomycetota</taxon>
        <taxon>Thermoleophilia</taxon>
        <taxon>Solirubrobacterales</taxon>
        <taxon>Solirubrobacteraceae</taxon>
        <taxon>Solirubrobacter</taxon>
    </lineage>
</organism>
<dbReference type="InterPro" id="IPR036390">
    <property type="entry name" value="WH_DNA-bd_sf"/>
</dbReference>
<dbReference type="PROSITE" id="PS50995">
    <property type="entry name" value="HTH_MARR_2"/>
    <property type="match status" value="1"/>
</dbReference>
<feature type="domain" description="HTH marR-type" evidence="1">
    <location>
        <begin position="13"/>
        <end position="147"/>
    </location>
</feature>
<dbReference type="Proteomes" id="UP001147700">
    <property type="component" value="Unassembled WGS sequence"/>
</dbReference>
<sequence>MSSLPDTTARHAPENIAILLREPFRRMTEQTIARLAERGHPQVRYAHGNVFQFLDDAGTRVSVLAERAGMTKQSMAQLVEHLETHGYVERVSDPADGRAKLVRTTARGREVFAVVREFIAETEALIEARLGADKLARLRALLTELDAAL</sequence>
<reference evidence="2" key="1">
    <citation type="submission" date="2022-10" db="EMBL/GenBank/DDBJ databases">
        <title>The WGS of Solirubrobacter sp. CPCC 204708.</title>
        <authorList>
            <person name="Jiang Z."/>
        </authorList>
    </citation>
    <scope>NUCLEOTIDE SEQUENCE</scope>
    <source>
        <strain evidence="2">CPCC 204708</strain>
    </source>
</reference>
<dbReference type="PRINTS" id="PR00598">
    <property type="entry name" value="HTHMARR"/>
</dbReference>